<keyword evidence="6" id="KW-0732">Signal</keyword>
<evidence type="ECO:0000313" key="9">
    <source>
        <dbReference type="Proteomes" id="UP000264820"/>
    </source>
</evidence>
<dbReference type="Proteomes" id="UP000264820">
    <property type="component" value="Unplaced"/>
</dbReference>
<reference evidence="8" key="1">
    <citation type="submission" date="2025-08" db="UniProtKB">
        <authorList>
            <consortium name="Ensembl"/>
        </authorList>
    </citation>
    <scope>IDENTIFICATION</scope>
</reference>
<dbReference type="InterPro" id="IPR001254">
    <property type="entry name" value="Trypsin_dom"/>
</dbReference>
<dbReference type="PRINTS" id="PR00722">
    <property type="entry name" value="CHYMOTRYPSIN"/>
</dbReference>
<evidence type="ECO:0000256" key="5">
    <source>
        <dbReference type="RuleBase" id="RU363034"/>
    </source>
</evidence>
<keyword evidence="3 5" id="KW-0720">Serine protease</keyword>
<evidence type="ECO:0000256" key="2">
    <source>
        <dbReference type="ARBA" id="ARBA00022801"/>
    </source>
</evidence>
<dbReference type="CDD" id="cd00190">
    <property type="entry name" value="Tryp_SPc"/>
    <property type="match status" value="2"/>
</dbReference>
<keyword evidence="9" id="KW-1185">Reference proteome</keyword>
<dbReference type="GeneTree" id="ENSGT00940000163017"/>
<keyword evidence="1 5" id="KW-0645">Protease</keyword>
<dbReference type="PROSITE" id="PS50240">
    <property type="entry name" value="TRYPSIN_DOM"/>
    <property type="match status" value="2"/>
</dbReference>
<evidence type="ECO:0000256" key="6">
    <source>
        <dbReference type="SAM" id="SignalP"/>
    </source>
</evidence>
<evidence type="ECO:0000256" key="4">
    <source>
        <dbReference type="ARBA" id="ARBA00023157"/>
    </source>
</evidence>
<dbReference type="FunFam" id="2.40.10.10:FF:000003">
    <property type="entry name" value="Transmembrane serine protease 3"/>
    <property type="match status" value="1"/>
</dbReference>
<reference evidence="8" key="2">
    <citation type="submission" date="2025-09" db="UniProtKB">
        <authorList>
            <consortium name="Ensembl"/>
        </authorList>
    </citation>
    <scope>IDENTIFICATION</scope>
</reference>
<dbReference type="InterPro" id="IPR001314">
    <property type="entry name" value="Peptidase_S1A"/>
</dbReference>
<dbReference type="SUPFAM" id="SSF50494">
    <property type="entry name" value="Trypsin-like serine proteases"/>
    <property type="match status" value="2"/>
</dbReference>
<keyword evidence="2 5" id="KW-0378">Hydrolase</keyword>
<evidence type="ECO:0000313" key="8">
    <source>
        <dbReference type="Ensembl" id="ENSHCOP00000020636.1"/>
    </source>
</evidence>
<keyword evidence="4" id="KW-1015">Disulfide bond</keyword>
<dbReference type="InterPro" id="IPR043504">
    <property type="entry name" value="Peptidase_S1_PA_chymotrypsin"/>
</dbReference>
<dbReference type="SMART" id="SM00020">
    <property type="entry name" value="Tryp_SPc"/>
    <property type="match status" value="2"/>
</dbReference>
<dbReference type="PANTHER" id="PTHR24252">
    <property type="entry name" value="ACROSIN-RELATED"/>
    <property type="match status" value="1"/>
</dbReference>
<dbReference type="PROSITE" id="PS00135">
    <property type="entry name" value="TRYPSIN_SER"/>
    <property type="match status" value="1"/>
</dbReference>
<dbReference type="InterPro" id="IPR009003">
    <property type="entry name" value="Peptidase_S1_PA"/>
</dbReference>
<evidence type="ECO:0000256" key="1">
    <source>
        <dbReference type="ARBA" id="ARBA00022670"/>
    </source>
</evidence>
<sequence length="578" mass="62504">MVSVKWARRTARLTFTMPPPPLLLALVLLAGLGVGSADAGNVTRGAPRDQRHSGNFAGRYELAGVRSFVAHQKAATRIIGGQEAWAHSWPWQVSLRLATMPACGGAVLAPLWVVSAAHCFKRYNKASFWTVLAGKHDLDDPDEEGQQVADVSAIVSHHRYRSGSKEFDVALLRLERALAFDRFVRPIRVWMAPLPTREKCTVTGWGATRENGPRATRLQEVNVTVMTSDLCQSYYKSRIRARMFCAGQEAGGVDACQGDSGGPLSCYDGGRYGLAGVVSWGVGCGRARKPGVYTKLQEHARWIADVIENQDVAYEVKPSEEEWCGRRRKAVCQNLPGPAGLRAPRAGPARAENLTEACPGAWPWQVSLQANGVHYCSAVLIRRRWVLAARHCAVSAGEDVAVLGGHDLGLSPSQTVPVDRVFDPPQEDGFPPKNDLSLLRLAVPARLGAGVTPLCVAEEDEELDDGWRCISAGWGATSATAGLNAERLHHAGVPLVERTKCRAEWGRGRVDEGHVCAHPVAGAACAGDSGAPLFCQKHGTYFLFGLLTWGSRRCDPGKPAVFSKVADYHSWIGEVTDG</sequence>
<dbReference type="Pfam" id="PF00089">
    <property type="entry name" value="Trypsin"/>
    <property type="match status" value="2"/>
</dbReference>
<dbReference type="GO" id="GO:0004252">
    <property type="term" value="F:serine-type endopeptidase activity"/>
    <property type="evidence" value="ECO:0007669"/>
    <property type="project" value="InterPro"/>
</dbReference>
<dbReference type="STRING" id="109280.ENSHCOP00000020636"/>
<accession>A0A3Q2YPX7</accession>
<dbReference type="PANTHER" id="PTHR24252:SF18">
    <property type="entry name" value="OVOCHYMASE 1"/>
    <property type="match status" value="1"/>
</dbReference>
<feature type="chain" id="PRO_5018630873" evidence="6">
    <location>
        <begin position="40"/>
        <end position="578"/>
    </location>
</feature>
<organism evidence="8 9">
    <name type="scientific">Hippocampus comes</name>
    <name type="common">Tiger tail seahorse</name>
    <dbReference type="NCBI Taxonomy" id="109280"/>
    <lineage>
        <taxon>Eukaryota</taxon>
        <taxon>Metazoa</taxon>
        <taxon>Chordata</taxon>
        <taxon>Craniata</taxon>
        <taxon>Vertebrata</taxon>
        <taxon>Euteleostomi</taxon>
        <taxon>Actinopterygii</taxon>
        <taxon>Neopterygii</taxon>
        <taxon>Teleostei</taxon>
        <taxon>Neoteleostei</taxon>
        <taxon>Acanthomorphata</taxon>
        <taxon>Syngnathiaria</taxon>
        <taxon>Syngnathiformes</taxon>
        <taxon>Syngnathoidei</taxon>
        <taxon>Syngnathidae</taxon>
        <taxon>Hippocampus</taxon>
    </lineage>
</organism>
<dbReference type="GO" id="GO:0006508">
    <property type="term" value="P:proteolysis"/>
    <property type="evidence" value="ECO:0007669"/>
    <property type="project" value="UniProtKB-KW"/>
</dbReference>
<feature type="domain" description="Peptidase S1" evidence="7">
    <location>
        <begin position="345"/>
        <end position="577"/>
    </location>
</feature>
<feature type="signal peptide" evidence="6">
    <location>
        <begin position="1"/>
        <end position="39"/>
    </location>
</feature>
<dbReference type="PROSITE" id="PS00134">
    <property type="entry name" value="TRYPSIN_HIS"/>
    <property type="match status" value="1"/>
</dbReference>
<dbReference type="InterPro" id="IPR033116">
    <property type="entry name" value="TRYPSIN_SER"/>
</dbReference>
<dbReference type="InterPro" id="IPR018114">
    <property type="entry name" value="TRYPSIN_HIS"/>
</dbReference>
<evidence type="ECO:0000256" key="3">
    <source>
        <dbReference type="ARBA" id="ARBA00022825"/>
    </source>
</evidence>
<name>A0A3Q2YPX7_HIPCM</name>
<dbReference type="Ensembl" id="ENSHCOT00000005679.1">
    <property type="protein sequence ID" value="ENSHCOP00000020636.1"/>
    <property type="gene ID" value="ENSHCOG00000006893.1"/>
</dbReference>
<dbReference type="Gene3D" id="2.40.10.10">
    <property type="entry name" value="Trypsin-like serine proteases"/>
    <property type="match status" value="2"/>
</dbReference>
<protein>
    <submittedName>
        <fullName evidence="8">Ovochymase 1</fullName>
    </submittedName>
</protein>
<dbReference type="OMA" id="KHCNVRA"/>
<proteinExistence type="predicted"/>
<evidence type="ECO:0000259" key="7">
    <source>
        <dbReference type="PROSITE" id="PS50240"/>
    </source>
</evidence>
<dbReference type="AlphaFoldDB" id="A0A3Q2YPX7"/>
<feature type="domain" description="Peptidase S1" evidence="7">
    <location>
        <begin position="78"/>
        <end position="308"/>
    </location>
</feature>